<feature type="transmembrane region" description="Helical" evidence="1">
    <location>
        <begin position="62"/>
        <end position="85"/>
    </location>
</feature>
<keyword evidence="4" id="KW-1185">Reference proteome</keyword>
<evidence type="ECO:0000259" key="2">
    <source>
        <dbReference type="Pfam" id="PF07885"/>
    </source>
</evidence>
<sequence>MDSYFFLFAGISIVLITAYDLIYTTFSPRGAGFISDFVTSVIWNTLRLFYKITGNHKIMRGAGIIIVCATLLSWLLLLWGGHFMIVLADQDAVLDSTTNLPATSMQRLYYSGYILSTMGNGDYKGGSDGWRVYSAVISFAGLTLITIAISYMVPVISAVTERRALSIRIRSIGETSQRVILDNWNGNDCKRLEDQFNGLAESVALQAQMHLSYPVLQYFHHGQKATALLPSLAMLDEALTIMLLYLPENTRPDPQHLIPLRKAVTNFLQTLDIVSNRAAETEVPSLDVDLLLARGLPLKQLDPSLLSNLDYRRKMLRSMVEHDGWKWNEEADSPFDSKMDLPSVS</sequence>
<name>A0A923SII0_9BACT</name>
<dbReference type="Proteomes" id="UP000603640">
    <property type="component" value="Unassembled WGS sequence"/>
</dbReference>
<dbReference type="Gene3D" id="1.10.287.70">
    <property type="match status" value="1"/>
</dbReference>
<reference evidence="3" key="1">
    <citation type="submission" date="2020-08" db="EMBL/GenBank/DDBJ databases">
        <title>Pontibacter sp. SD6 16S ribosomal RNA gene Genome sequencing and assembly.</title>
        <authorList>
            <person name="Kang M."/>
        </authorList>
    </citation>
    <scope>NUCLEOTIDE SEQUENCE</scope>
    <source>
        <strain evidence="3">SD6</strain>
    </source>
</reference>
<feature type="transmembrane region" description="Helical" evidence="1">
    <location>
        <begin position="132"/>
        <end position="160"/>
    </location>
</feature>
<dbReference type="InterPro" id="IPR013099">
    <property type="entry name" value="K_chnl_dom"/>
</dbReference>
<dbReference type="EMBL" id="JACRVF010000001">
    <property type="protein sequence ID" value="MBC5991691.1"/>
    <property type="molecule type" value="Genomic_DNA"/>
</dbReference>
<evidence type="ECO:0000313" key="4">
    <source>
        <dbReference type="Proteomes" id="UP000603640"/>
    </source>
</evidence>
<dbReference type="Pfam" id="PF07885">
    <property type="entry name" value="Ion_trans_2"/>
    <property type="match status" value="1"/>
</dbReference>
<proteinExistence type="predicted"/>
<organism evidence="3 4">
    <name type="scientific">Pontibacter cellulosilyticus</name>
    <dbReference type="NCBI Taxonomy" id="1720253"/>
    <lineage>
        <taxon>Bacteria</taxon>
        <taxon>Pseudomonadati</taxon>
        <taxon>Bacteroidota</taxon>
        <taxon>Cytophagia</taxon>
        <taxon>Cytophagales</taxon>
        <taxon>Hymenobacteraceae</taxon>
        <taxon>Pontibacter</taxon>
    </lineage>
</organism>
<feature type="transmembrane region" description="Helical" evidence="1">
    <location>
        <begin position="5"/>
        <end position="26"/>
    </location>
</feature>
<feature type="domain" description="Potassium channel" evidence="2">
    <location>
        <begin position="79"/>
        <end position="156"/>
    </location>
</feature>
<feature type="transmembrane region" description="Helical" evidence="1">
    <location>
        <begin position="32"/>
        <end position="50"/>
    </location>
</feature>
<accession>A0A923SII0</accession>
<dbReference type="RefSeq" id="WP_187065683.1">
    <property type="nucleotide sequence ID" value="NZ_JACRVF010000001.1"/>
</dbReference>
<keyword evidence="3" id="KW-0406">Ion transport</keyword>
<keyword evidence="1" id="KW-0812">Transmembrane</keyword>
<dbReference type="AlphaFoldDB" id="A0A923SII0"/>
<dbReference type="GO" id="GO:0034220">
    <property type="term" value="P:monoatomic ion transmembrane transport"/>
    <property type="evidence" value="ECO:0007669"/>
    <property type="project" value="UniProtKB-KW"/>
</dbReference>
<evidence type="ECO:0000256" key="1">
    <source>
        <dbReference type="SAM" id="Phobius"/>
    </source>
</evidence>
<comment type="caution">
    <text evidence="3">The sequence shown here is derived from an EMBL/GenBank/DDBJ whole genome shotgun (WGS) entry which is preliminary data.</text>
</comment>
<evidence type="ECO:0000313" key="3">
    <source>
        <dbReference type="EMBL" id="MBC5991691.1"/>
    </source>
</evidence>
<gene>
    <name evidence="3" type="ORF">H8S84_02445</name>
</gene>
<dbReference type="SUPFAM" id="SSF81324">
    <property type="entry name" value="Voltage-gated potassium channels"/>
    <property type="match status" value="1"/>
</dbReference>
<protein>
    <submittedName>
        <fullName evidence="3">Two pore domain potassium channel family protein</fullName>
    </submittedName>
</protein>
<keyword evidence="1" id="KW-0472">Membrane</keyword>
<keyword evidence="3" id="KW-0813">Transport</keyword>
<keyword evidence="3" id="KW-0407">Ion channel</keyword>
<keyword evidence="1" id="KW-1133">Transmembrane helix</keyword>